<reference evidence="2 3" key="1">
    <citation type="journal article" date="2012" name="Genome Biol.">
        <title>Genome and low-iron response of an oceanic diatom adapted to chronic iron limitation.</title>
        <authorList>
            <person name="Lommer M."/>
            <person name="Specht M."/>
            <person name="Roy A.S."/>
            <person name="Kraemer L."/>
            <person name="Andreson R."/>
            <person name="Gutowska M.A."/>
            <person name="Wolf J."/>
            <person name="Bergner S.V."/>
            <person name="Schilhabel M.B."/>
            <person name="Klostermeier U.C."/>
            <person name="Beiko R.G."/>
            <person name="Rosenstiel P."/>
            <person name="Hippler M."/>
            <person name="Laroche J."/>
        </authorList>
    </citation>
    <scope>NUCLEOTIDE SEQUENCE [LARGE SCALE GENOMIC DNA]</scope>
    <source>
        <strain evidence="2 3">CCMP1005</strain>
    </source>
</reference>
<proteinExistence type="predicted"/>
<dbReference type="AlphaFoldDB" id="K0T0B6"/>
<feature type="region of interest" description="Disordered" evidence="1">
    <location>
        <begin position="65"/>
        <end position="174"/>
    </location>
</feature>
<comment type="caution">
    <text evidence="2">The sequence shown here is derived from an EMBL/GenBank/DDBJ whole genome shotgun (WGS) entry which is preliminary data.</text>
</comment>
<sequence>MRRTKRTPDAGYEAGAPSWSPDPDPRPAPRVEPSDDFVEDPECACGGGRDDVGLFLDICLSVCSAPEERPRRRRAPKSEAGGSSGRSCASDDFTADTWSSSSGESAQRSGLACADAVAGAPPPEGPPPRPGADPQQRTRETSPARPGPQQPPKPSREKVRQVGSRALPPPSPLRINIVYRDRSFGSDCSSVISESVTIGAAEGPRLVSKLEGRAGARQPNSSESFGSATSSATPADDAPKEFKGWKLLDAGRSHPLQTPAAKAEGLQGRQKEEDLGSGRCRATARDRPGDATSAGGSAAVKPGGDGRGVRGGRVSGSTLRRLFSGRKKGGQGSIVT</sequence>
<feature type="compositionally biased region" description="Pro residues" evidence="1">
    <location>
        <begin position="120"/>
        <end position="131"/>
    </location>
</feature>
<dbReference type="Proteomes" id="UP000266841">
    <property type="component" value="Unassembled WGS sequence"/>
</dbReference>
<feature type="compositionally biased region" description="Basic and acidic residues" evidence="1">
    <location>
        <begin position="237"/>
        <end position="252"/>
    </location>
</feature>
<evidence type="ECO:0000313" key="3">
    <source>
        <dbReference type="Proteomes" id="UP000266841"/>
    </source>
</evidence>
<feature type="compositionally biased region" description="Low complexity" evidence="1">
    <location>
        <begin position="221"/>
        <end position="236"/>
    </location>
</feature>
<organism evidence="2 3">
    <name type="scientific">Thalassiosira oceanica</name>
    <name type="common">Marine diatom</name>
    <dbReference type="NCBI Taxonomy" id="159749"/>
    <lineage>
        <taxon>Eukaryota</taxon>
        <taxon>Sar</taxon>
        <taxon>Stramenopiles</taxon>
        <taxon>Ochrophyta</taxon>
        <taxon>Bacillariophyta</taxon>
        <taxon>Coscinodiscophyceae</taxon>
        <taxon>Thalassiosirophycidae</taxon>
        <taxon>Thalassiosirales</taxon>
        <taxon>Thalassiosiraceae</taxon>
        <taxon>Thalassiosira</taxon>
    </lineage>
</organism>
<evidence type="ECO:0000313" key="2">
    <source>
        <dbReference type="EMBL" id="EJK63927.1"/>
    </source>
</evidence>
<name>K0T0B6_THAOC</name>
<feature type="region of interest" description="Disordered" evidence="1">
    <location>
        <begin position="200"/>
        <end position="336"/>
    </location>
</feature>
<feature type="compositionally biased region" description="Basic and acidic residues" evidence="1">
    <location>
        <begin position="23"/>
        <end position="33"/>
    </location>
</feature>
<accession>K0T0B6</accession>
<gene>
    <name evidence="2" type="ORF">THAOC_15389</name>
</gene>
<evidence type="ECO:0000256" key="1">
    <source>
        <dbReference type="SAM" id="MobiDB-lite"/>
    </source>
</evidence>
<feature type="compositionally biased region" description="Low complexity" evidence="1">
    <location>
        <begin position="99"/>
        <end position="119"/>
    </location>
</feature>
<feature type="region of interest" description="Disordered" evidence="1">
    <location>
        <begin position="1"/>
        <end position="46"/>
    </location>
</feature>
<keyword evidence="3" id="KW-1185">Reference proteome</keyword>
<dbReference type="EMBL" id="AGNL01017868">
    <property type="protein sequence ID" value="EJK63927.1"/>
    <property type="molecule type" value="Genomic_DNA"/>
</dbReference>
<protein>
    <submittedName>
        <fullName evidence="2">Uncharacterized protein</fullName>
    </submittedName>
</protein>
<feature type="compositionally biased region" description="Gly residues" evidence="1">
    <location>
        <begin position="303"/>
        <end position="314"/>
    </location>
</feature>